<dbReference type="RefSeq" id="WP_120314853.1">
    <property type="nucleotide sequence ID" value="NZ_BONH01000007.1"/>
</dbReference>
<evidence type="ECO:0000313" key="3">
    <source>
        <dbReference type="EMBL" id="GIF96979.1"/>
    </source>
</evidence>
<dbReference type="InterPro" id="IPR017556">
    <property type="entry name" value="Malonate_beta"/>
</dbReference>
<dbReference type="Pfam" id="PF01039">
    <property type="entry name" value="Carboxyl_trans"/>
    <property type="match status" value="1"/>
</dbReference>
<reference evidence="3 4" key="1">
    <citation type="submission" date="2021-01" db="EMBL/GenBank/DDBJ databases">
        <title>Whole genome shotgun sequence of Catellatospora citrea NBRC 14495.</title>
        <authorList>
            <person name="Komaki H."/>
            <person name="Tamura T."/>
        </authorList>
    </citation>
    <scope>NUCLEOTIDE SEQUENCE [LARGE SCALE GENOMIC DNA]</scope>
    <source>
        <strain evidence="3 4">NBRC 14495</strain>
    </source>
</reference>
<feature type="domain" description="Acetyl-coenzyme A carboxylase carboxyl transferase subunit beta" evidence="2">
    <location>
        <begin position="80"/>
        <end position="261"/>
    </location>
</feature>
<gene>
    <name evidence="3" type="ORF">Cci01nite_20730</name>
</gene>
<feature type="region of interest" description="Disordered" evidence="1">
    <location>
        <begin position="306"/>
        <end position="337"/>
    </location>
</feature>
<keyword evidence="4" id="KW-1185">Reference proteome</keyword>
<accession>A0A8J3KJ63</accession>
<evidence type="ECO:0000256" key="1">
    <source>
        <dbReference type="SAM" id="MobiDB-lite"/>
    </source>
</evidence>
<dbReference type="NCBIfam" id="TIGR03134">
    <property type="entry name" value="malonate_gamma"/>
    <property type="match status" value="1"/>
</dbReference>
<organism evidence="3 4">
    <name type="scientific">Catellatospora citrea</name>
    <dbReference type="NCBI Taxonomy" id="53366"/>
    <lineage>
        <taxon>Bacteria</taxon>
        <taxon>Bacillati</taxon>
        <taxon>Actinomycetota</taxon>
        <taxon>Actinomycetes</taxon>
        <taxon>Micromonosporales</taxon>
        <taxon>Micromonosporaceae</taxon>
        <taxon>Catellatospora</taxon>
    </lineage>
</organism>
<proteinExistence type="predicted"/>
<dbReference type="Gene3D" id="3.90.226.10">
    <property type="entry name" value="2-enoyl-CoA Hydratase, Chain A, domain 1"/>
    <property type="match status" value="2"/>
</dbReference>
<dbReference type="NCBIfam" id="NF005530">
    <property type="entry name" value="PRK07189.1"/>
    <property type="match status" value="1"/>
</dbReference>
<dbReference type="InterPro" id="IPR029045">
    <property type="entry name" value="ClpP/crotonase-like_dom_sf"/>
</dbReference>
<dbReference type="Pfam" id="PF06833">
    <property type="entry name" value="MdcE"/>
    <property type="match status" value="1"/>
</dbReference>
<dbReference type="GO" id="GO:2001295">
    <property type="term" value="P:malonyl-CoA biosynthetic process"/>
    <property type="evidence" value="ECO:0007669"/>
    <property type="project" value="TreeGrafter"/>
</dbReference>
<name>A0A8J3KJ63_9ACTN</name>
<dbReference type="PANTHER" id="PTHR42995:SF1">
    <property type="entry name" value="MALONATE DECARBOXYLASE BETA SUBUNIT"/>
    <property type="match status" value="1"/>
</dbReference>
<evidence type="ECO:0000313" key="4">
    <source>
        <dbReference type="Proteomes" id="UP000659904"/>
    </source>
</evidence>
<dbReference type="InterPro" id="IPR034733">
    <property type="entry name" value="AcCoA_carboxyl_beta"/>
</dbReference>
<protein>
    <submittedName>
        <fullName evidence="3">Biotin-independent malonate decarboxylase subunit beta</fullName>
    </submittedName>
</protein>
<evidence type="ECO:0000259" key="2">
    <source>
        <dbReference type="Pfam" id="PF01039"/>
    </source>
</evidence>
<dbReference type="Proteomes" id="UP000659904">
    <property type="component" value="Unassembled WGS sequence"/>
</dbReference>
<dbReference type="EMBL" id="BONH01000007">
    <property type="protein sequence ID" value="GIF96979.1"/>
    <property type="molecule type" value="Genomic_DNA"/>
</dbReference>
<dbReference type="AlphaFoldDB" id="A0A8J3KJ63"/>
<comment type="caution">
    <text evidence="3">The sequence shown here is derived from an EMBL/GenBank/DDBJ whole genome shotgun (WGS) entry which is preliminary data.</text>
</comment>
<dbReference type="SUPFAM" id="SSF52096">
    <property type="entry name" value="ClpP/crotonase"/>
    <property type="match status" value="2"/>
</dbReference>
<dbReference type="InterPro" id="IPR009648">
    <property type="entry name" value="Malonate_gamma"/>
</dbReference>
<sequence length="603" mass="63004">MTGDSTTVPATDTAALLLGASVDGGPVDWNRVLRRRSFLELDALARAEALLDGPGIRVLCGPFDRLESPWLAPQEVTPQADDGVVVARGVIDGNDAVVLSIEQAFQGGGVGEVSGAKISQALRLAAADSRAGRPVAAVLLLETGGVRLQEANLGLNAVAEICAALLELRPLAPVIGVVAGSVGSFGGLSIATGLCTHVIVTPEARIGLNGPAVIEQEAGVAEFDSTDPALIWAVDGGEQRYRTGLADTLVIDDADAVRDAVRGAVAAGVTPPGRHRSERLDVLDTRLATIDPADPPEPRRLRTLWGQAYEPPPGSAVTSRRGRDVQPHAGATQSSMVPGERGLAWTVALAGAPPQQVIPSVLRADRDDIVFLAVVPDPDNHFYRARQGQVGLTECAALASTLRAITAEDRQRERRRPIVAIVDLPSQAYGRIEEMAGLHQAIAAAVDAADAARVAGHPLVTLVVGKALSGGFLAHGLQASQILALDDPGVEIHAMHKAAAARITLRTVEQLDELAKSIPPLSYDVRQWATLGFCDGLLTVENADDPTDADVRTVLAAIADAVTRARPGPVDLSNRLDSAQAVKVRAASRAVRDALAAQWPAPR</sequence>
<dbReference type="GO" id="GO:0006633">
    <property type="term" value="P:fatty acid biosynthetic process"/>
    <property type="evidence" value="ECO:0007669"/>
    <property type="project" value="TreeGrafter"/>
</dbReference>
<dbReference type="GO" id="GO:0005975">
    <property type="term" value="P:carbohydrate metabolic process"/>
    <property type="evidence" value="ECO:0007669"/>
    <property type="project" value="InterPro"/>
</dbReference>
<dbReference type="GO" id="GO:0016831">
    <property type="term" value="F:carboxy-lyase activity"/>
    <property type="evidence" value="ECO:0007669"/>
    <property type="project" value="InterPro"/>
</dbReference>
<dbReference type="PANTHER" id="PTHR42995">
    <property type="entry name" value="ACETYL-COENZYME A CARBOXYLASE CARBOXYL TRANSFERASE SUBUNIT BETA, CHLOROPLASTIC"/>
    <property type="match status" value="1"/>
</dbReference>
<dbReference type="NCBIfam" id="TIGR03133">
    <property type="entry name" value="malonate_beta"/>
    <property type="match status" value="1"/>
</dbReference>
<dbReference type="GO" id="GO:0003989">
    <property type="term" value="F:acetyl-CoA carboxylase activity"/>
    <property type="evidence" value="ECO:0007669"/>
    <property type="project" value="TreeGrafter"/>
</dbReference>